<evidence type="ECO:0000256" key="2">
    <source>
        <dbReference type="SAM" id="MobiDB-lite"/>
    </source>
</evidence>
<feature type="domain" description="C4-type zinc ribbon" evidence="3">
    <location>
        <begin position="199"/>
        <end position="230"/>
    </location>
</feature>
<protein>
    <submittedName>
        <fullName evidence="5">Zf-RING_7 domain-containing protein</fullName>
    </submittedName>
</protein>
<dbReference type="Gene3D" id="1.10.287.1490">
    <property type="match status" value="1"/>
</dbReference>
<dbReference type="PANTHER" id="PTHR39082">
    <property type="entry name" value="PHOSPHOLIPASE C-BETA-2-RELATED"/>
    <property type="match status" value="1"/>
</dbReference>
<dbReference type="Pfam" id="PF02591">
    <property type="entry name" value="Zn_ribbon_9"/>
    <property type="match status" value="1"/>
</dbReference>
<gene>
    <name evidence="5" type="ORF">NSPZN2_10317</name>
</gene>
<dbReference type="PANTHER" id="PTHR39082:SF1">
    <property type="entry name" value="SCAVENGER RECEPTOR CLASS A MEMBER 3"/>
    <property type="match status" value="1"/>
</dbReference>
<sequence>MNLQLSPLIELQKLDLRIADLKEQRRRIPERLEASQAPVREVKQVLQEASTSVDALNKERRSHEKDLEAHEDRIGKMKDRAAQLKTNQEYQAHLFEVELANKKRGEFEEKILLVMEQIEQTQRTITAAQAQLKESEALFIKEKAVWDEKDRVLAAELAELESKQAQSAGQVEKALFARYKKLKAMRKEPALVLVKDGICVGCRLQLPPQLVSQVKRGEDVHTCPYCYRMLYWEGEPGLAEKPPLAQDQAKDLEVGESV</sequence>
<keyword evidence="1" id="KW-0175">Coiled coil</keyword>
<dbReference type="InterPro" id="IPR056003">
    <property type="entry name" value="CT398_CC_hairpin"/>
</dbReference>
<comment type="caution">
    <text evidence="5">The sequence shown here is derived from an EMBL/GenBank/DDBJ whole genome shotgun (WGS) entry which is preliminary data.</text>
</comment>
<organism evidence="5 6">
    <name type="scientific">Nitrospira defluvii</name>
    <dbReference type="NCBI Taxonomy" id="330214"/>
    <lineage>
        <taxon>Bacteria</taxon>
        <taxon>Pseudomonadati</taxon>
        <taxon>Nitrospirota</taxon>
        <taxon>Nitrospiria</taxon>
        <taxon>Nitrospirales</taxon>
        <taxon>Nitrospiraceae</taxon>
        <taxon>Nitrospira</taxon>
    </lineage>
</organism>
<dbReference type="Proteomes" id="UP000675880">
    <property type="component" value="Unassembled WGS sequence"/>
</dbReference>
<evidence type="ECO:0000259" key="3">
    <source>
        <dbReference type="Pfam" id="PF02591"/>
    </source>
</evidence>
<evidence type="ECO:0000313" key="5">
    <source>
        <dbReference type="EMBL" id="CAE6693037.1"/>
    </source>
</evidence>
<evidence type="ECO:0000313" key="6">
    <source>
        <dbReference type="Proteomes" id="UP000675880"/>
    </source>
</evidence>
<dbReference type="InterPro" id="IPR052376">
    <property type="entry name" value="Oxidative_Scav/Glycosyltrans"/>
</dbReference>
<dbReference type="InterPro" id="IPR003743">
    <property type="entry name" value="Zf-RING_7"/>
</dbReference>
<dbReference type="EMBL" id="CAJNBJ010000001">
    <property type="protein sequence ID" value="CAE6693037.1"/>
    <property type="molecule type" value="Genomic_DNA"/>
</dbReference>
<feature type="domain" description="CT398-like coiled coil hairpin" evidence="4">
    <location>
        <begin position="11"/>
        <end position="185"/>
    </location>
</feature>
<feature type="coiled-coil region" evidence="1">
    <location>
        <begin position="39"/>
        <end position="87"/>
    </location>
</feature>
<keyword evidence="6" id="KW-1185">Reference proteome</keyword>
<dbReference type="RefSeq" id="WP_213040218.1">
    <property type="nucleotide sequence ID" value="NZ_CAJNBJ010000001.1"/>
</dbReference>
<evidence type="ECO:0000259" key="4">
    <source>
        <dbReference type="Pfam" id="PF24481"/>
    </source>
</evidence>
<evidence type="ECO:0000256" key="1">
    <source>
        <dbReference type="SAM" id="Coils"/>
    </source>
</evidence>
<feature type="region of interest" description="Disordered" evidence="2">
    <location>
        <begin position="239"/>
        <end position="258"/>
    </location>
</feature>
<proteinExistence type="predicted"/>
<dbReference type="Pfam" id="PF24481">
    <property type="entry name" value="CT398_CC"/>
    <property type="match status" value="1"/>
</dbReference>
<accession>A0ABM8QEK3</accession>
<reference evidence="5 6" key="1">
    <citation type="submission" date="2021-02" db="EMBL/GenBank/DDBJ databases">
        <authorList>
            <person name="Han P."/>
        </authorList>
    </citation>
    <scope>NUCLEOTIDE SEQUENCE [LARGE SCALE GENOMIC DNA]</scope>
    <source>
        <strain evidence="5">Candidatus Nitrospira sp. ZN2</strain>
    </source>
</reference>
<feature type="compositionally biased region" description="Basic and acidic residues" evidence="2">
    <location>
        <begin position="248"/>
        <end position="258"/>
    </location>
</feature>
<name>A0ABM8QEK3_9BACT</name>